<dbReference type="EMBL" id="NKCL01000200">
    <property type="protein sequence ID" value="RSL78669.1"/>
    <property type="molecule type" value="Genomic_DNA"/>
</dbReference>
<dbReference type="SMART" id="SM00355">
    <property type="entry name" value="ZnF_C2H2"/>
    <property type="match status" value="3"/>
</dbReference>
<dbReference type="GO" id="GO:0008270">
    <property type="term" value="F:zinc ion binding"/>
    <property type="evidence" value="ECO:0007669"/>
    <property type="project" value="UniProtKB-KW"/>
</dbReference>
<feature type="compositionally biased region" description="Basic residues" evidence="6">
    <location>
        <begin position="348"/>
        <end position="359"/>
    </location>
</feature>
<dbReference type="PROSITE" id="PS00028">
    <property type="entry name" value="ZINC_FINGER_C2H2_1"/>
    <property type="match status" value="2"/>
</dbReference>
<accession>A0A428RMD7</accession>
<keyword evidence="4" id="KW-0862">Zinc</keyword>
<keyword evidence="9" id="KW-1185">Reference proteome</keyword>
<dbReference type="SUPFAM" id="SSF52540">
    <property type="entry name" value="P-loop containing nucleoside triphosphate hydrolases"/>
    <property type="match status" value="1"/>
</dbReference>
<dbReference type="FunFam" id="3.30.160.60:FF:000100">
    <property type="entry name" value="Zinc finger 45-like"/>
    <property type="match status" value="1"/>
</dbReference>
<evidence type="ECO:0000256" key="2">
    <source>
        <dbReference type="ARBA" id="ARBA00022737"/>
    </source>
</evidence>
<comment type="caution">
    <text evidence="8">The sequence shown here is derived from an EMBL/GenBank/DDBJ whole genome shotgun (WGS) entry which is preliminary data.</text>
</comment>
<dbReference type="AlphaFoldDB" id="A0A428RMD7"/>
<keyword evidence="3 5" id="KW-0863">Zinc-finger</keyword>
<organism evidence="8 9">
    <name type="scientific">Fusarium floridanum</name>
    <dbReference type="NCBI Taxonomy" id="1325733"/>
    <lineage>
        <taxon>Eukaryota</taxon>
        <taxon>Fungi</taxon>
        <taxon>Dikarya</taxon>
        <taxon>Ascomycota</taxon>
        <taxon>Pezizomycotina</taxon>
        <taxon>Sordariomycetes</taxon>
        <taxon>Hypocreomycetidae</taxon>
        <taxon>Hypocreales</taxon>
        <taxon>Nectriaceae</taxon>
        <taxon>Fusarium</taxon>
        <taxon>Fusarium solani species complex</taxon>
    </lineage>
</organism>
<dbReference type="Proteomes" id="UP000287972">
    <property type="component" value="Unassembled WGS sequence"/>
</dbReference>
<keyword evidence="2" id="KW-0677">Repeat</keyword>
<feature type="region of interest" description="Disordered" evidence="6">
    <location>
        <begin position="304"/>
        <end position="363"/>
    </location>
</feature>
<sequence length="1049" mass="122521">MDRLEDEAERFRNMLNPSDREPFALTRLADMQMELRSIQTQRVDTKEMICMKRLQLFLDSMVDFEKTLVAIGFSEAKQAMAYLWASVRFLLKTTNPTEKAFDNVLDTYELLGVKLIKVSEYTSFFREVPAAQEYLVNIYKDIQTFHSLAYKLFFTFRPKLWQKLHKPIWKDLKSTFNHIAESLALHAKDIKQYGEPYRTTCRGYGDSVSDDISDSTVMVNPAEDVEKVLNGMYHYRFALRDLKRNFEEAETKRKVEMKTEVRNWISSSTKIEELQQTFSKARICKGSGRWLFKSYKRVSQWLKEGGGMEEEDEDNEESEDSGNNEDNNGNGRNGDSANSEGNGTEVKKPRKKKPKRQTKGRLSQSALWVHGNRGFGKTILASLVVDELESLRKREEIPEDSKTYYFYCQEEDVELRTYLGILKGILHQMVKQDDYIVPLCHDKMTQGGCDHLSNADTAKSLIETIVQYNPRQYIIIDGLDECKPIEIRQTAEFFTKLVDTCNNTNQEQGQLRLMFMSQDVPEIKNYIAEEDAEDAIIALKSTDNAEDIRAFVKKKLLDFRRSGESLGFNLEEEDRMQIESIICRRSEDSFLYAYLAMESLGLHQTKGELLQEIREEILPAQLWKMYEKLLGNLKDKIERETGGDRVWQKSKLLLGWLVCAKRPLKWHEMQAILSFDAQKAEVDFDNLMLKDNVRKYLGSLVHVLDGDHIRLIHTTAREFIVSNKYKNKYIKQNQVQCQLTSLCLRYLSLPSFTNTKDYESAERRKHAKFGWFSFQDYACSKWYSHIDTFIRECSDMFDSDVSEDGGEQGDFIAALQLFVDTHGEEIKAERHAKLEISHIEKFNKMPFYDNLLMVWNHIYTHQQSKDEERNKVGIPQIDAALLQNRTAVEEYKPDERVSGERYIKDFYGLNLYKCRRTLCRYFYVGYDTEAARKSHENRHDRPFPCEVKGCTSAPIGFSTNKDKDRHVRIYHPELSEGPTVFEALSRRQATGPARFTCHLCGKNFTRKINLSGHERSHYGDRPYKCSFCERAFARMNDCRRHEKIHRKDR</sequence>
<keyword evidence="1" id="KW-0479">Metal-binding</keyword>
<dbReference type="PROSITE" id="PS50157">
    <property type="entry name" value="ZINC_FINGER_C2H2_2"/>
    <property type="match status" value="2"/>
</dbReference>
<feature type="compositionally biased region" description="Acidic residues" evidence="6">
    <location>
        <begin position="307"/>
        <end position="323"/>
    </location>
</feature>
<dbReference type="SUPFAM" id="SSF57667">
    <property type="entry name" value="beta-beta-alpha zinc fingers"/>
    <property type="match status" value="1"/>
</dbReference>
<dbReference type="Gene3D" id="3.40.50.300">
    <property type="entry name" value="P-loop containing nucleotide triphosphate hydrolases"/>
    <property type="match status" value="1"/>
</dbReference>
<evidence type="ECO:0000256" key="4">
    <source>
        <dbReference type="ARBA" id="ARBA00022833"/>
    </source>
</evidence>
<gene>
    <name evidence="8" type="ORF">CEP51_008015</name>
</gene>
<name>A0A428RMD7_9HYPO</name>
<dbReference type="PANTHER" id="PTHR10039:SF14">
    <property type="entry name" value="NACHT DOMAIN-CONTAINING PROTEIN"/>
    <property type="match status" value="1"/>
</dbReference>
<feature type="domain" description="C2H2-type" evidence="7">
    <location>
        <begin position="1023"/>
        <end position="1049"/>
    </location>
</feature>
<dbReference type="PANTHER" id="PTHR10039">
    <property type="entry name" value="AMELOGENIN"/>
    <property type="match status" value="1"/>
</dbReference>
<evidence type="ECO:0000256" key="6">
    <source>
        <dbReference type="SAM" id="MobiDB-lite"/>
    </source>
</evidence>
<evidence type="ECO:0000313" key="9">
    <source>
        <dbReference type="Proteomes" id="UP000287972"/>
    </source>
</evidence>
<protein>
    <recommendedName>
        <fullName evidence="7">C2H2-type domain-containing protein</fullName>
    </recommendedName>
</protein>
<feature type="compositionally biased region" description="Low complexity" evidence="6">
    <location>
        <begin position="324"/>
        <end position="336"/>
    </location>
</feature>
<evidence type="ECO:0000256" key="5">
    <source>
        <dbReference type="PROSITE-ProRule" id="PRU00042"/>
    </source>
</evidence>
<evidence type="ECO:0000256" key="1">
    <source>
        <dbReference type="ARBA" id="ARBA00022723"/>
    </source>
</evidence>
<evidence type="ECO:0000313" key="8">
    <source>
        <dbReference type="EMBL" id="RSL78669.1"/>
    </source>
</evidence>
<dbReference type="Pfam" id="PF24883">
    <property type="entry name" value="NPHP3_N"/>
    <property type="match status" value="1"/>
</dbReference>
<evidence type="ECO:0000256" key="3">
    <source>
        <dbReference type="ARBA" id="ARBA00022771"/>
    </source>
</evidence>
<dbReference type="InterPro" id="IPR036236">
    <property type="entry name" value="Znf_C2H2_sf"/>
</dbReference>
<dbReference type="InterPro" id="IPR056884">
    <property type="entry name" value="NPHP3-like_N"/>
</dbReference>
<dbReference type="InterPro" id="IPR054471">
    <property type="entry name" value="GPIID_WHD"/>
</dbReference>
<dbReference type="Pfam" id="PF22939">
    <property type="entry name" value="WHD_GPIID"/>
    <property type="match status" value="1"/>
</dbReference>
<dbReference type="InterPro" id="IPR013087">
    <property type="entry name" value="Znf_C2H2_type"/>
</dbReference>
<reference evidence="8 9" key="1">
    <citation type="submission" date="2017-06" db="EMBL/GenBank/DDBJ databases">
        <title>Comparative genomic analysis of Ambrosia Fusariam Clade fungi.</title>
        <authorList>
            <person name="Stajich J.E."/>
            <person name="Carrillo J."/>
            <person name="Kijimoto T."/>
            <person name="Eskalen A."/>
            <person name="O'Donnell K."/>
            <person name="Kasson M."/>
        </authorList>
    </citation>
    <scope>NUCLEOTIDE SEQUENCE [LARGE SCALE GENOMIC DNA]</scope>
    <source>
        <strain evidence="8 9">NRRL62606</strain>
    </source>
</reference>
<dbReference type="Gene3D" id="3.30.160.60">
    <property type="entry name" value="Classic Zinc Finger"/>
    <property type="match status" value="2"/>
</dbReference>
<proteinExistence type="predicted"/>
<evidence type="ECO:0000259" key="7">
    <source>
        <dbReference type="PROSITE" id="PS50157"/>
    </source>
</evidence>
<dbReference type="InterPro" id="IPR027417">
    <property type="entry name" value="P-loop_NTPase"/>
</dbReference>
<feature type="domain" description="C2H2-type" evidence="7">
    <location>
        <begin position="995"/>
        <end position="1022"/>
    </location>
</feature>